<sequence length="58" mass="6607">MFKLFNLPALDEAIKNGKTIKFTHDPVNATGALRNELKYLENNGYMFFPDTMSAILIK</sequence>
<organism evidence="1 2">
    <name type="scientific">Orbus sasakiae</name>
    <dbReference type="NCBI Taxonomy" id="1078475"/>
    <lineage>
        <taxon>Bacteria</taxon>
        <taxon>Pseudomonadati</taxon>
        <taxon>Pseudomonadota</taxon>
        <taxon>Gammaproteobacteria</taxon>
        <taxon>Orbales</taxon>
        <taxon>Orbaceae</taxon>
        <taxon>Orbus</taxon>
    </lineage>
</organism>
<name>A0ABP9N632_9GAMM</name>
<dbReference type="RefSeq" id="WP_345488389.1">
    <property type="nucleotide sequence ID" value="NZ_BAABHY010000001.1"/>
</dbReference>
<reference evidence="2" key="1">
    <citation type="journal article" date="2019" name="Int. J. Syst. Evol. Microbiol.">
        <title>The Global Catalogue of Microorganisms (GCM) 10K type strain sequencing project: providing services to taxonomists for standard genome sequencing and annotation.</title>
        <authorList>
            <consortium name="The Broad Institute Genomics Platform"/>
            <consortium name="The Broad Institute Genome Sequencing Center for Infectious Disease"/>
            <person name="Wu L."/>
            <person name="Ma J."/>
        </authorList>
    </citation>
    <scope>NUCLEOTIDE SEQUENCE [LARGE SCALE GENOMIC DNA]</scope>
    <source>
        <strain evidence="2">JCM 18050</strain>
    </source>
</reference>
<keyword evidence="2" id="KW-1185">Reference proteome</keyword>
<protein>
    <submittedName>
        <fullName evidence="1">Uncharacterized protein</fullName>
    </submittedName>
</protein>
<gene>
    <name evidence="1" type="ORF">GCM10023211_04580</name>
</gene>
<evidence type="ECO:0000313" key="1">
    <source>
        <dbReference type="EMBL" id="GAA5105625.1"/>
    </source>
</evidence>
<accession>A0ABP9N632</accession>
<dbReference type="Proteomes" id="UP001500171">
    <property type="component" value="Unassembled WGS sequence"/>
</dbReference>
<dbReference type="EMBL" id="BAABHY010000001">
    <property type="protein sequence ID" value="GAA5105625.1"/>
    <property type="molecule type" value="Genomic_DNA"/>
</dbReference>
<proteinExistence type="predicted"/>
<evidence type="ECO:0000313" key="2">
    <source>
        <dbReference type="Proteomes" id="UP001500171"/>
    </source>
</evidence>
<comment type="caution">
    <text evidence="1">The sequence shown here is derived from an EMBL/GenBank/DDBJ whole genome shotgun (WGS) entry which is preliminary data.</text>
</comment>